<evidence type="ECO:0000256" key="1">
    <source>
        <dbReference type="SAM" id="MobiDB-lite"/>
    </source>
</evidence>
<dbReference type="InterPro" id="IPR036322">
    <property type="entry name" value="WD40_repeat_dom_sf"/>
</dbReference>
<dbReference type="InterPro" id="IPR015943">
    <property type="entry name" value="WD40/YVTN_repeat-like_dom_sf"/>
</dbReference>
<evidence type="ECO:0000313" key="2">
    <source>
        <dbReference type="EMBL" id="THU86134.1"/>
    </source>
</evidence>
<dbReference type="AlphaFoldDB" id="A0A4S8LBD7"/>
<organism evidence="2 3">
    <name type="scientific">Dendrothele bispora (strain CBS 962.96)</name>
    <dbReference type="NCBI Taxonomy" id="1314807"/>
    <lineage>
        <taxon>Eukaryota</taxon>
        <taxon>Fungi</taxon>
        <taxon>Dikarya</taxon>
        <taxon>Basidiomycota</taxon>
        <taxon>Agaricomycotina</taxon>
        <taxon>Agaricomycetes</taxon>
        <taxon>Agaricomycetidae</taxon>
        <taxon>Agaricales</taxon>
        <taxon>Agaricales incertae sedis</taxon>
        <taxon>Dendrothele</taxon>
    </lineage>
</organism>
<feature type="region of interest" description="Disordered" evidence="1">
    <location>
        <begin position="400"/>
        <end position="437"/>
    </location>
</feature>
<gene>
    <name evidence="2" type="ORF">K435DRAFT_805344</name>
</gene>
<dbReference type="Proteomes" id="UP000297245">
    <property type="component" value="Unassembled WGS sequence"/>
</dbReference>
<feature type="region of interest" description="Disordered" evidence="1">
    <location>
        <begin position="355"/>
        <end position="384"/>
    </location>
</feature>
<reference evidence="2 3" key="1">
    <citation type="journal article" date="2019" name="Nat. Ecol. Evol.">
        <title>Megaphylogeny resolves global patterns of mushroom evolution.</title>
        <authorList>
            <person name="Varga T."/>
            <person name="Krizsan K."/>
            <person name="Foldi C."/>
            <person name="Dima B."/>
            <person name="Sanchez-Garcia M."/>
            <person name="Sanchez-Ramirez S."/>
            <person name="Szollosi G.J."/>
            <person name="Szarkandi J.G."/>
            <person name="Papp V."/>
            <person name="Albert L."/>
            <person name="Andreopoulos W."/>
            <person name="Angelini C."/>
            <person name="Antonin V."/>
            <person name="Barry K.W."/>
            <person name="Bougher N.L."/>
            <person name="Buchanan P."/>
            <person name="Buyck B."/>
            <person name="Bense V."/>
            <person name="Catcheside P."/>
            <person name="Chovatia M."/>
            <person name="Cooper J."/>
            <person name="Damon W."/>
            <person name="Desjardin D."/>
            <person name="Finy P."/>
            <person name="Geml J."/>
            <person name="Haridas S."/>
            <person name="Hughes K."/>
            <person name="Justo A."/>
            <person name="Karasinski D."/>
            <person name="Kautmanova I."/>
            <person name="Kiss B."/>
            <person name="Kocsube S."/>
            <person name="Kotiranta H."/>
            <person name="LaButti K.M."/>
            <person name="Lechner B.E."/>
            <person name="Liimatainen K."/>
            <person name="Lipzen A."/>
            <person name="Lukacs Z."/>
            <person name="Mihaltcheva S."/>
            <person name="Morgado L.N."/>
            <person name="Niskanen T."/>
            <person name="Noordeloos M.E."/>
            <person name="Ohm R.A."/>
            <person name="Ortiz-Santana B."/>
            <person name="Ovrebo C."/>
            <person name="Racz N."/>
            <person name="Riley R."/>
            <person name="Savchenko A."/>
            <person name="Shiryaev A."/>
            <person name="Soop K."/>
            <person name="Spirin V."/>
            <person name="Szebenyi C."/>
            <person name="Tomsovsky M."/>
            <person name="Tulloss R.E."/>
            <person name="Uehling J."/>
            <person name="Grigoriev I.V."/>
            <person name="Vagvolgyi C."/>
            <person name="Papp T."/>
            <person name="Martin F.M."/>
            <person name="Miettinen O."/>
            <person name="Hibbett D.S."/>
            <person name="Nagy L.G."/>
        </authorList>
    </citation>
    <scope>NUCLEOTIDE SEQUENCE [LARGE SCALE GENOMIC DNA]</scope>
    <source>
        <strain evidence="2 3">CBS 962.96</strain>
    </source>
</reference>
<dbReference type="OrthoDB" id="3238562at2759"/>
<dbReference type="Gene3D" id="2.130.10.10">
    <property type="entry name" value="YVTN repeat-like/Quinoprotein amine dehydrogenase"/>
    <property type="match status" value="1"/>
</dbReference>
<dbReference type="SUPFAM" id="SSF50978">
    <property type="entry name" value="WD40 repeat-like"/>
    <property type="match status" value="1"/>
</dbReference>
<accession>A0A4S8LBD7</accession>
<protein>
    <recommendedName>
        <fullName evidence="4">WD40 repeat-like protein</fullName>
    </recommendedName>
</protein>
<feature type="compositionally biased region" description="Low complexity" evidence="1">
    <location>
        <begin position="407"/>
        <end position="435"/>
    </location>
</feature>
<name>A0A4S8LBD7_DENBC</name>
<evidence type="ECO:0008006" key="4">
    <source>
        <dbReference type="Google" id="ProtNLM"/>
    </source>
</evidence>
<sequence>MSSVSNQTSVNFRQLCSISLPESAQWVTALAISPDGGTVAYGCHDGLIGFYVLNTGQNVRFMASSTITVLKWDPRASLEQIFLGEDNGDLHLLKRMPNANLVQTKLYEAALDSPVTAVDVLLAQDVVFLAVGRGSVVEILRIANNVVEERTISPSPPADWRLDPQSRPVIPTTIKFLTSNGNGIADIMVSYLSHGVHIYTLVYIEGRLGFRTSWTLPERRGIWAASVDIRNYEDPANSLLAIYNMSDGIDMYTCDVGQRQFVYSAENSLRQSVDLENNRVLRLKFCQHQQLLVGASRGQLLCHFVGERRDNSNPQHSQWLVLFNVFTIPHSLFVWVTKLSKATFRSSFGERPVGHSPHVVIVEPPQPPPTDSNNTPVAPAQTVPSSTAILPSTREALSGAATLPGLTNPTSPTAATTASTSTNPTHAATTAVTPTSDTNLSAGAPVVQSSSQCSSVVWIVICSIVVALLTTLVPKIEIPFPFASVETTRHSFLTYDHPPSSTTQKELTLSSPTQTEMGAESIKFPFPVHRPPTGIPLGARELAKTSTSQNVSTVTITSGPTTITTVTVTNYDIDSLMLQVENRYGTLLEVAEKCLAERCGSGRVAESAQGSESNTRIWLGASLRTVVALLWLAYMLMEIFGAQLGERIFGAQVERILAQWAHLVVTISQSELESTAGINVLTSEALLWGHYRRAILSRAATATSECTAARPTTTYLGTEKLDVSNFL</sequence>
<dbReference type="EMBL" id="ML179511">
    <property type="protein sequence ID" value="THU86134.1"/>
    <property type="molecule type" value="Genomic_DNA"/>
</dbReference>
<evidence type="ECO:0000313" key="3">
    <source>
        <dbReference type="Proteomes" id="UP000297245"/>
    </source>
</evidence>
<keyword evidence="3" id="KW-1185">Reference proteome</keyword>
<feature type="compositionally biased region" description="Polar residues" evidence="1">
    <location>
        <begin position="371"/>
        <end position="384"/>
    </location>
</feature>
<proteinExistence type="predicted"/>